<evidence type="ECO:0000313" key="6">
    <source>
        <dbReference type="EMBL" id="QCB93202.1"/>
    </source>
</evidence>
<evidence type="ECO:0000256" key="2">
    <source>
        <dbReference type="ARBA" id="ARBA00022777"/>
    </source>
</evidence>
<protein>
    <submittedName>
        <fullName evidence="6">GAF domain-containing protein</fullName>
    </submittedName>
</protein>
<evidence type="ECO:0000256" key="1">
    <source>
        <dbReference type="ARBA" id="ARBA00022679"/>
    </source>
</evidence>
<accession>A0A4P7SGS9</accession>
<dbReference type="InterPro" id="IPR003594">
    <property type="entry name" value="HATPase_dom"/>
</dbReference>
<dbReference type="KEGG" id="celz:E5225_06170"/>
<dbReference type="GO" id="GO:0000155">
    <property type="term" value="F:phosphorelay sensor kinase activity"/>
    <property type="evidence" value="ECO:0007669"/>
    <property type="project" value="InterPro"/>
</dbReference>
<organism evidence="6 7">
    <name type="scientific">Cellulomonas shaoxiangyii</name>
    <dbReference type="NCBI Taxonomy" id="2566013"/>
    <lineage>
        <taxon>Bacteria</taxon>
        <taxon>Bacillati</taxon>
        <taxon>Actinomycetota</taxon>
        <taxon>Actinomycetes</taxon>
        <taxon>Micrococcales</taxon>
        <taxon>Cellulomonadaceae</taxon>
        <taxon>Cellulomonas</taxon>
    </lineage>
</organism>
<dbReference type="AlphaFoldDB" id="A0A4P7SGS9"/>
<dbReference type="InterPro" id="IPR011712">
    <property type="entry name" value="Sig_transdc_His_kin_sub3_dim/P"/>
</dbReference>
<dbReference type="Proteomes" id="UP000296469">
    <property type="component" value="Chromosome"/>
</dbReference>
<dbReference type="Pfam" id="PF13581">
    <property type="entry name" value="HATPase_c_2"/>
    <property type="match status" value="1"/>
</dbReference>
<feature type="region of interest" description="Disordered" evidence="4">
    <location>
        <begin position="1"/>
        <end position="28"/>
    </location>
</feature>
<dbReference type="PANTHER" id="PTHR24421:SF56">
    <property type="entry name" value="OXYGEN SENSOR HISTIDINE KINASE RESPONSE REGULATOR DOST"/>
    <property type="match status" value="1"/>
</dbReference>
<dbReference type="InterPro" id="IPR003018">
    <property type="entry name" value="GAF"/>
</dbReference>
<dbReference type="SUPFAM" id="SSF55874">
    <property type="entry name" value="ATPase domain of HSP90 chaperone/DNA topoisomerase II/histidine kinase"/>
    <property type="match status" value="1"/>
</dbReference>
<dbReference type="Gene3D" id="3.30.450.40">
    <property type="match status" value="2"/>
</dbReference>
<proteinExistence type="predicted"/>
<dbReference type="PANTHER" id="PTHR24421">
    <property type="entry name" value="NITRATE/NITRITE SENSOR PROTEIN NARX-RELATED"/>
    <property type="match status" value="1"/>
</dbReference>
<evidence type="ECO:0000256" key="4">
    <source>
        <dbReference type="SAM" id="MobiDB-lite"/>
    </source>
</evidence>
<feature type="domain" description="GAF" evidence="5">
    <location>
        <begin position="231"/>
        <end position="374"/>
    </location>
</feature>
<keyword evidence="7" id="KW-1185">Reference proteome</keyword>
<keyword evidence="2" id="KW-0418">Kinase</keyword>
<keyword evidence="3" id="KW-0902">Two-component regulatory system</keyword>
<evidence type="ECO:0000256" key="3">
    <source>
        <dbReference type="ARBA" id="ARBA00023012"/>
    </source>
</evidence>
<feature type="domain" description="GAF" evidence="5">
    <location>
        <begin position="65"/>
        <end position="210"/>
    </location>
</feature>
<dbReference type="InterPro" id="IPR029016">
    <property type="entry name" value="GAF-like_dom_sf"/>
</dbReference>
<dbReference type="RefSeq" id="WP_135974696.1">
    <property type="nucleotide sequence ID" value="NZ_CP039291.1"/>
</dbReference>
<dbReference type="Pfam" id="PF07730">
    <property type="entry name" value="HisKA_3"/>
    <property type="match status" value="1"/>
</dbReference>
<feature type="region of interest" description="Disordered" evidence="4">
    <location>
        <begin position="540"/>
        <end position="571"/>
    </location>
</feature>
<dbReference type="InterPro" id="IPR050482">
    <property type="entry name" value="Sensor_HK_TwoCompSys"/>
</dbReference>
<dbReference type="Pfam" id="PF13185">
    <property type="entry name" value="GAF_2"/>
    <property type="match status" value="1"/>
</dbReference>
<reference evidence="6 7" key="1">
    <citation type="submission" date="2019-04" db="EMBL/GenBank/DDBJ databases">
        <title>Isolation and identification of Cellulomonas shaoxiangyii sp. Nov. isolated from feces of the Tibetan antelopes (Pantholops hodgsonii) in the Qinghai-Tibet plateau of China.</title>
        <authorList>
            <person name="Tian Z."/>
        </authorList>
    </citation>
    <scope>NUCLEOTIDE SEQUENCE [LARGE SCALE GENOMIC DNA]</scope>
    <source>
        <strain evidence="6 7">Z28</strain>
    </source>
</reference>
<dbReference type="SMART" id="SM00065">
    <property type="entry name" value="GAF"/>
    <property type="match status" value="2"/>
</dbReference>
<dbReference type="CDD" id="cd16917">
    <property type="entry name" value="HATPase_UhpB-NarQ-NarX-like"/>
    <property type="match status" value="1"/>
</dbReference>
<dbReference type="Gene3D" id="1.20.5.1930">
    <property type="match status" value="1"/>
</dbReference>
<gene>
    <name evidence="6" type="ORF">E5225_06170</name>
</gene>
<dbReference type="OrthoDB" id="5241249at2"/>
<evidence type="ECO:0000313" key="7">
    <source>
        <dbReference type="Proteomes" id="UP000296469"/>
    </source>
</evidence>
<keyword evidence="1" id="KW-0808">Transferase</keyword>
<dbReference type="Pfam" id="PF01590">
    <property type="entry name" value="GAF"/>
    <property type="match status" value="1"/>
</dbReference>
<dbReference type="EMBL" id="CP039291">
    <property type="protein sequence ID" value="QCB93202.1"/>
    <property type="molecule type" value="Genomic_DNA"/>
</dbReference>
<dbReference type="GO" id="GO:0016020">
    <property type="term" value="C:membrane"/>
    <property type="evidence" value="ECO:0007669"/>
    <property type="project" value="InterPro"/>
</dbReference>
<dbReference type="SUPFAM" id="SSF55781">
    <property type="entry name" value="GAF domain-like"/>
    <property type="match status" value="2"/>
</dbReference>
<name>A0A4P7SGS9_9CELL</name>
<dbReference type="InterPro" id="IPR036890">
    <property type="entry name" value="HATPase_C_sf"/>
</dbReference>
<dbReference type="Gene3D" id="3.30.565.10">
    <property type="entry name" value="Histidine kinase-like ATPase, C-terminal domain"/>
    <property type="match status" value="1"/>
</dbReference>
<evidence type="ECO:0000259" key="5">
    <source>
        <dbReference type="SMART" id="SM00065"/>
    </source>
</evidence>
<sequence length="597" mass="62979">MSAGGVQPRQVEPRHVPPGSPAAHPVGVPFDHGVLTEVTGTPAPLTGDALTDLLNAILAVAGQLDLPAVLERFVQVSAELTQARYGAINVLDETGTSTTFVYTGVPTAVARMLAHPPHAHGVLGQIPVDGALRLEDLTKHPAFRGWPAHHPPMGPFLGASVKVGEHVYGQLYLSEKQGGPFDAHDEEMVVALAAAAGVAVANARLYADAERREHWLRAGQEITTMLLEGIDEEDALAHIARTARQVAGADTAALALPGMGGELYLELVEGYHADELTGLVMPRDGRAWTALEEGVGLLTPSLSASRTVKVDQMRTFGPAMFAPLQSSGRGVGVLVLLRRIGSTPFDESDLATAQSFASQAALAYVLAEARHAQDVAALLDERERIARDLHDLAIQQLFATGMQLETVRRRAARGVDASALTDIVEEALDNVDSSVRQIRQIVYALRDPDAATGLVERLRRETSLARTGLGFAPSLLLTLDGRPLTSGDGVEEDLLDERLDADLTDDVVAVVREGLANAARHAHASSVAVRVAVRGRGPSGSVEVEVEDDGAGLPAVRDRSSGTGNLASRARQHGGTFTLGAAPSGRGALLTWQAPLD</sequence>
<dbReference type="GO" id="GO:0046983">
    <property type="term" value="F:protein dimerization activity"/>
    <property type="evidence" value="ECO:0007669"/>
    <property type="project" value="InterPro"/>
</dbReference>